<keyword evidence="2" id="KW-1185">Reference proteome</keyword>
<name>A0ABV0UG10_9TELE</name>
<protein>
    <submittedName>
        <fullName evidence="1">Uncharacterized protein</fullName>
    </submittedName>
</protein>
<dbReference type="Proteomes" id="UP001482620">
    <property type="component" value="Unassembled WGS sequence"/>
</dbReference>
<reference evidence="1 2" key="1">
    <citation type="submission" date="2021-06" db="EMBL/GenBank/DDBJ databases">
        <authorList>
            <person name="Palmer J.M."/>
        </authorList>
    </citation>
    <scope>NUCLEOTIDE SEQUENCE [LARGE SCALE GENOMIC DNA]</scope>
    <source>
        <strain evidence="2">if_2019</strain>
        <tissue evidence="1">Muscle</tissue>
    </source>
</reference>
<organism evidence="1 2">
    <name type="scientific">Ilyodon furcidens</name>
    <name type="common">goldbreast splitfin</name>
    <dbReference type="NCBI Taxonomy" id="33524"/>
    <lineage>
        <taxon>Eukaryota</taxon>
        <taxon>Metazoa</taxon>
        <taxon>Chordata</taxon>
        <taxon>Craniata</taxon>
        <taxon>Vertebrata</taxon>
        <taxon>Euteleostomi</taxon>
        <taxon>Actinopterygii</taxon>
        <taxon>Neopterygii</taxon>
        <taxon>Teleostei</taxon>
        <taxon>Neoteleostei</taxon>
        <taxon>Acanthomorphata</taxon>
        <taxon>Ovalentaria</taxon>
        <taxon>Atherinomorphae</taxon>
        <taxon>Cyprinodontiformes</taxon>
        <taxon>Goodeidae</taxon>
        <taxon>Ilyodon</taxon>
    </lineage>
</organism>
<sequence>METLTGLQLYTQQTAMHCAFGILSITTSVSFFSSLSYSSLSVGLDRLVKDTDYCRPGTSPRRSSFGDVLTQSSNYHKLALINLAQIFKFADSSRFQHKCQQNVNLLPNISLPLTSTMMKR</sequence>
<dbReference type="EMBL" id="JAHRIQ010070010">
    <property type="protein sequence ID" value="MEQ2243507.1"/>
    <property type="molecule type" value="Genomic_DNA"/>
</dbReference>
<accession>A0ABV0UG10</accession>
<evidence type="ECO:0000313" key="2">
    <source>
        <dbReference type="Proteomes" id="UP001482620"/>
    </source>
</evidence>
<evidence type="ECO:0000313" key="1">
    <source>
        <dbReference type="EMBL" id="MEQ2243507.1"/>
    </source>
</evidence>
<proteinExistence type="predicted"/>
<gene>
    <name evidence="1" type="ORF">ILYODFUR_007669</name>
</gene>
<comment type="caution">
    <text evidence="1">The sequence shown here is derived from an EMBL/GenBank/DDBJ whole genome shotgun (WGS) entry which is preliminary data.</text>
</comment>